<keyword evidence="3" id="KW-0378">Hydrolase</keyword>
<dbReference type="SUPFAM" id="SSF54001">
    <property type="entry name" value="Cysteine proteinases"/>
    <property type="match status" value="1"/>
</dbReference>
<dbReference type="AlphaFoldDB" id="A0A8J4PSI6"/>
<dbReference type="InterPro" id="IPR003653">
    <property type="entry name" value="Peptidase_C48_C"/>
</dbReference>
<dbReference type="GO" id="GO:0006508">
    <property type="term" value="P:proteolysis"/>
    <property type="evidence" value="ECO:0007669"/>
    <property type="project" value="UniProtKB-KW"/>
</dbReference>
<feature type="compositionally biased region" description="Basic and acidic residues" evidence="4">
    <location>
        <begin position="727"/>
        <end position="749"/>
    </location>
</feature>
<dbReference type="OrthoDB" id="442460at2759"/>
<gene>
    <name evidence="6" type="ORF">CYY_010025</name>
</gene>
<comment type="caution">
    <text evidence="6">The sequence shown here is derived from an EMBL/GenBank/DDBJ whole genome shotgun (WGS) entry which is preliminary data.</text>
</comment>
<evidence type="ECO:0000259" key="5">
    <source>
        <dbReference type="PROSITE" id="PS50600"/>
    </source>
</evidence>
<accession>A0A8J4PSI6</accession>
<dbReference type="Pfam" id="PF02902">
    <property type="entry name" value="Peptidase_C48"/>
    <property type="match status" value="1"/>
</dbReference>
<dbReference type="PANTHER" id="PTHR47764">
    <property type="entry name" value="UBIQUITIN-LIKE-SPECIFIC PROTEASE 2B-RELATED"/>
    <property type="match status" value="1"/>
</dbReference>
<feature type="domain" description="Ubiquitin-like protease family profile" evidence="5">
    <location>
        <begin position="406"/>
        <end position="599"/>
    </location>
</feature>
<keyword evidence="2" id="KW-0645">Protease</keyword>
<evidence type="ECO:0000313" key="6">
    <source>
        <dbReference type="EMBL" id="KAF2068651.1"/>
    </source>
</evidence>
<name>A0A8J4PSI6_9MYCE</name>
<feature type="region of interest" description="Disordered" evidence="4">
    <location>
        <begin position="695"/>
        <end position="1024"/>
    </location>
</feature>
<feature type="compositionally biased region" description="Acidic residues" evidence="4">
    <location>
        <begin position="1014"/>
        <end position="1024"/>
    </location>
</feature>
<feature type="compositionally biased region" description="Basic residues" evidence="4">
    <location>
        <begin position="943"/>
        <end position="955"/>
    </location>
</feature>
<keyword evidence="7" id="KW-1185">Reference proteome</keyword>
<feature type="region of interest" description="Disordered" evidence="4">
    <location>
        <begin position="59"/>
        <end position="117"/>
    </location>
</feature>
<dbReference type="PROSITE" id="PS50600">
    <property type="entry name" value="ULP_PROTEASE"/>
    <property type="match status" value="1"/>
</dbReference>
<feature type="compositionally biased region" description="Low complexity" evidence="4">
    <location>
        <begin position="87"/>
        <end position="115"/>
    </location>
</feature>
<reference evidence="6" key="1">
    <citation type="submission" date="2020-01" db="EMBL/GenBank/DDBJ databases">
        <title>Development of genomics and gene disruption for Polysphondylium violaceum indicates a role for the polyketide synthase stlB in stalk morphogenesis.</title>
        <authorList>
            <person name="Narita B."/>
            <person name="Kawabe Y."/>
            <person name="Kin K."/>
            <person name="Saito T."/>
            <person name="Gibbs R."/>
            <person name="Kuspa A."/>
            <person name="Muzny D."/>
            <person name="Queller D."/>
            <person name="Richards S."/>
            <person name="Strassman J."/>
            <person name="Sucgang R."/>
            <person name="Worley K."/>
            <person name="Schaap P."/>
        </authorList>
    </citation>
    <scope>NUCLEOTIDE SEQUENCE</scope>
    <source>
        <strain evidence="6">QSvi11</strain>
    </source>
</reference>
<evidence type="ECO:0000256" key="3">
    <source>
        <dbReference type="ARBA" id="ARBA00022801"/>
    </source>
</evidence>
<feature type="compositionally biased region" description="Low complexity" evidence="4">
    <location>
        <begin position="350"/>
        <end position="365"/>
    </location>
</feature>
<feature type="region of interest" description="Disordered" evidence="4">
    <location>
        <begin position="342"/>
        <end position="365"/>
    </location>
</feature>
<dbReference type="PANTHER" id="PTHR47764:SF2">
    <property type="entry name" value="UBIQUITIN-LIKE PROTEASE FAMILY PROFILE DOMAIN-CONTAINING PROTEIN"/>
    <property type="match status" value="1"/>
</dbReference>
<evidence type="ECO:0000256" key="4">
    <source>
        <dbReference type="SAM" id="MobiDB-lite"/>
    </source>
</evidence>
<dbReference type="Proteomes" id="UP000695562">
    <property type="component" value="Unassembled WGS sequence"/>
</dbReference>
<feature type="compositionally biased region" description="Polar residues" evidence="4">
    <location>
        <begin position="133"/>
        <end position="169"/>
    </location>
</feature>
<feature type="compositionally biased region" description="Polar residues" evidence="4">
    <location>
        <begin position="59"/>
        <end position="79"/>
    </location>
</feature>
<feature type="compositionally biased region" description="Basic residues" evidence="4">
    <location>
        <begin position="882"/>
        <end position="895"/>
    </location>
</feature>
<dbReference type="EMBL" id="AJWJ01000889">
    <property type="protein sequence ID" value="KAF2068651.1"/>
    <property type="molecule type" value="Genomic_DNA"/>
</dbReference>
<feature type="region of interest" description="Disordered" evidence="4">
    <location>
        <begin position="132"/>
        <end position="169"/>
    </location>
</feature>
<protein>
    <recommendedName>
        <fullName evidence="5">Ubiquitin-like protease family profile domain-containing protein</fullName>
    </recommendedName>
</protein>
<dbReference type="GO" id="GO:0008234">
    <property type="term" value="F:cysteine-type peptidase activity"/>
    <property type="evidence" value="ECO:0007669"/>
    <property type="project" value="InterPro"/>
</dbReference>
<dbReference type="Gene3D" id="3.30.310.130">
    <property type="entry name" value="Ubiquitin-related"/>
    <property type="match status" value="1"/>
</dbReference>
<organism evidence="6 7">
    <name type="scientific">Polysphondylium violaceum</name>
    <dbReference type="NCBI Taxonomy" id="133409"/>
    <lineage>
        <taxon>Eukaryota</taxon>
        <taxon>Amoebozoa</taxon>
        <taxon>Evosea</taxon>
        <taxon>Eumycetozoa</taxon>
        <taxon>Dictyostelia</taxon>
        <taxon>Dictyosteliales</taxon>
        <taxon>Dictyosteliaceae</taxon>
        <taxon>Polysphondylium</taxon>
    </lineage>
</organism>
<proteinExistence type="inferred from homology"/>
<sequence length="1024" mass="116014">MTSVESADEEDLSYITEVGKKEVILTPGKPSTQHIRPYSSPFSLPTERVNHVNSIISKVTQTPNEISRNSLSHSRTPSPNKTPVPTPVTSIITTTTTTKRPSYQQSSLSNSSPINLDDDIEEENDVKRITPIKLQQQTQPSSFKQNPSLIQKTTTSTIPQTRGSTRNDINSNNISYTALLTKLNHAENDDAFVVELNAKEIQVPKTPPHVSFERCFFFKESSKPRCLIRCLHNLSRMGFVYDIYPIDSILINKEYKEVKIQMNRYQHILLNSNQEWKPQVVGENDPHYFLFKDVEITEILIEKLNQLCQCKVIEPKSQSNGDISVSEDFKKQYNDLKILDQKKRPPLAVNNNNNSKSASNINGGSFGDFNSSNNNSISKPIGVNGYGGSNGSTKNSAYTSSFSKPSTIHELDLPSPIPQKKTKYKCSDELMIIYPVSNVDKDNKLVAQVRIIRGDLQRLNQEEFLNDKEAYREIKKWTGNEDIFQKDFIFVPINQSQHWSLMILCFPGESLDTDPEKRIDYKRRPCMLYLDSLYKKPGVFPEKLRSYLTLEWMNKKYGNGTEEKRKYTKDNYQLLIPHVPTQKNFSDCGVFLLHYIELFCKNPEKNFKNPLENPAWFKNSEIIQKRDVIKSLIFKLRKEQDPNAETEEEENKFIIRLTQPKDTTTYADTSSLEIVSPIEDFESPKTTTTKTFKSILEKEKEEDPIESDGSAKDKEQPKSQIFSAMDKTSKIPKKIDTMKTGDEKNDFNDGKYGSKWNSNWSEDDDDGQKEKLKPNTSDDDQMRKVGYNPLASSSIHFRPTRPVVVPEQSLNGYDPSPPTSTTSTTNSNDKKTTHTQKVSTSRREPLKKQESSSESSSEESESSESSSESSSEESSDSDTKSKSKKKKVTITKKRQLSSESDSDTDTKAKVKPKPKPKVTTTKERRKTESDSEPSSPESDAKSKKVLANKITKKRPNPSSSSEESDEKAKKKSKPTLAVSKAKPHAKLKPQPPISPKLISISDAEDDSEISKNDDLDDSIDQAFA</sequence>
<comment type="similarity">
    <text evidence="1">Belongs to the peptidase C48 family.</text>
</comment>
<dbReference type="Gene3D" id="1.10.418.20">
    <property type="match status" value="1"/>
</dbReference>
<dbReference type="InterPro" id="IPR038765">
    <property type="entry name" value="Papain-like_cys_pep_sf"/>
</dbReference>
<feature type="compositionally biased region" description="Basic and acidic residues" evidence="4">
    <location>
        <begin position="841"/>
        <end position="851"/>
    </location>
</feature>
<evidence type="ECO:0000313" key="7">
    <source>
        <dbReference type="Proteomes" id="UP000695562"/>
    </source>
</evidence>
<feature type="compositionally biased region" description="Basic and acidic residues" evidence="4">
    <location>
        <begin position="920"/>
        <end position="929"/>
    </location>
</feature>
<evidence type="ECO:0000256" key="2">
    <source>
        <dbReference type="ARBA" id="ARBA00022670"/>
    </source>
</evidence>
<evidence type="ECO:0000256" key="1">
    <source>
        <dbReference type="ARBA" id="ARBA00005234"/>
    </source>
</evidence>